<proteinExistence type="predicted"/>
<name>A0A6L2L1D1_TANCI</name>
<dbReference type="GO" id="GO:0004523">
    <property type="term" value="F:RNA-DNA hybrid ribonuclease activity"/>
    <property type="evidence" value="ECO:0007669"/>
    <property type="project" value="InterPro"/>
</dbReference>
<dbReference type="EMBL" id="BKCJ010003257">
    <property type="protein sequence ID" value="GEU53974.1"/>
    <property type="molecule type" value="Genomic_DNA"/>
</dbReference>
<accession>A0A6L2L1D1</accession>
<gene>
    <name evidence="2" type="ORF">Tci_025952</name>
</gene>
<sequence length="84" mass="9490">MDYEALLVGLVAFAKRQMKDLHVFVKSRLLVDQVEGNRVSKTEGAKRYRDEVINDTAPFHRFQITYIPKALNPKGEALTGIASI</sequence>
<feature type="domain" description="RNase H type-1" evidence="1">
    <location>
        <begin position="2"/>
        <end position="72"/>
    </location>
</feature>
<dbReference type="InterPro" id="IPR002156">
    <property type="entry name" value="RNaseH_domain"/>
</dbReference>
<evidence type="ECO:0000259" key="1">
    <source>
        <dbReference type="Pfam" id="PF13456"/>
    </source>
</evidence>
<dbReference type="Gene3D" id="3.30.420.10">
    <property type="entry name" value="Ribonuclease H-like superfamily/Ribonuclease H"/>
    <property type="match status" value="1"/>
</dbReference>
<evidence type="ECO:0000313" key="2">
    <source>
        <dbReference type="EMBL" id="GEU53974.1"/>
    </source>
</evidence>
<protein>
    <recommendedName>
        <fullName evidence="1">RNase H type-1 domain-containing protein</fullName>
    </recommendedName>
</protein>
<comment type="caution">
    <text evidence="2">The sequence shown here is derived from an EMBL/GenBank/DDBJ whole genome shotgun (WGS) entry which is preliminary data.</text>
</comment>
<reference evidence="2" key="1">
    <citation type="journal article" date="2019" name="Sci. Rep.">
        <title>Draft genome of Tanacetum cinerariifolium, the natural source of mosquito coil.</title>
        <authorList>
            <person name="Yamashiro T."/>
            <person name="Shiraishi A."/>
            <person name="Satake H."/>
            <person name="Nakayama K."/>
        </authorList>
    </citation>
    <scope>NUCLEOTIDE SEQUENCE</scope>
</reference>
<dbReference type="InterPro" id="IPR036397">
    <property type="entry name" value="RNaseH_sf"/>
</dbReference>
<dbReference type="GO" id="GO:0003676">
    <property type="term" value="F:nucleic acid binding"/>
    <property type="evidence" value="ECO:0007669"/>
    <property type="project" value="InterPro"/>
</dbReference>
<organism evidence="2">
    <name type="scientific">Tanacetum cinerariifolium</name>
    <name type="common">Dalmatian daisy</name>
    <name type="synonym">Chrysanthemum cinerariifolium</name>
    <dbReference type="NCBI Taxonomy" id="118510"/>
    <lineage>
        <taxon>Eukaryota</taxon>
        <taxon>Viridiplantae</taxon>
        <taxon>Streptophyta</taxon>
        <taxon>Embryophyta</taxon>
        <taxon>Tracheophyta</taxon>
        <taxon>Spermatophyta</taxon>
        <taxon>Magnoliopsida</taxon>
        <taxon>eudicotyledons</taxon>
        <taxon>Gunneridae</taxon>
        <taxon>Pentapetalae</taxon>
        <taxon>asterids</taxon>
        <taxon>campanulids</taxon>
        <taxon>Asterales</taxon>
        <taxon>Asteraceae</taxon>
        <taxon>Asteroideae</taxon>
        <taxon>Anthemideae</taxon>
        <taxon>Anthemidinae</taxon>
        <taxon>Tanacetum</taxon>
    </lineage>
</organism>
<dbReference type="Pfam" id="PF13456">
    <property type="entry name" value="RVT_3"/>
    <property type="match status" value="1"/>
</dbReference>
<dbReference type="AlphaFoldDB" id="A0A6L2L1D1"/>